<accession>A0A848C551</accession>
<proteinExistence type="predicted"/>
<dbReference type="Proteomes" id="UP000563853">
    <property type="component" value="Unassembled WGS sequence"/>
</dbReference>
<protein>
    <recommendedName>
        <fullName evidence="5">CRISPR-associated protein</fullName>
    </recommendedName>
</protein>
<dbReference type="Pfam" id="PF09659">
    <property type="entry name" value="Cas_Csm6_HEPN"/>
    <property type="match status" value="1"/>
</dbReference>
<dbReference type="EMBL" id="JABAFP010000028">
    <property type="protein sequence ID" value="NME42573.1"/>
    <property type="molecule type" value="Genomic_DNA"/>
</dbReference>
<evidence type="ECO:0000259" key="1">
    <source>
        <dbReference type="Pfam" id="PF09659"/>
    </source>
</evidence>
<name>A0A848C551_9LACO</name>
<evidence type="ECO:0000313" key="4">
    <source>
        <dbReference type="Proteomes" id="UP000563853"/>
    </source>
</evidence>
<comment type="caution">
    <text evidence="3">The sequence shown here is derived from an EMBL/GenBank/DDBJ whole genome shotgun (WGS) entry which is preliminary data.</text>
</comment>
<gene>
    <name evidence="3" type="ORF">HF863_07340</name>
</gene>
<reference evidence="3 4" key="1">
    <citation type="submission" date="2020-04" db="EMBL/GenBank/DDBJ databases">
        <authorList>
            <person name="Hitch T.C.A."/>
            <person name="Wylensek D."/>
            <person name="Clavel T."/>
        </authorList>
    </citation>
    <scope>NUCLEOTIDE SEQUENCE [LARGE SCALE GENOMIC DNA]</scope>
    <source>
        <strain evidence="3 4">WCA-389-WT-5H1</strain>
    </source>
</reference>
<dbReference type="RefSeq" id="WP_170091793.1">
    <property type="nucleotide sequence ID" value="NZ_JABAFP010000028.1"/>
</dbReference>
<dbReference type="NCBIfam" id="TIGR02672">
    <property type="entry name" value="cas_csm6"/>
    <property type="match status" value="1"/>
</dbReference>
<sequence length="509" mass="58133">MVEKIHKILFSPVGSNDPLGKNNSSDGSLVQVIKKTRPDEVYLYFSKDFAEVEADSHLIELYLGDVALAEHLNFSITKLYQTENLTAGPHIFDTYYREFTNKLTTIIDHAEQKYDSNTPLEIILNVSSGTPAMKSALFIITSTMNVGQFNNCKFSSYQVSSPASNWKPAKKEYTKELYLNNPDSADHVGSRAQQVADFNFEKFLTRRKAIEFVRSYNYDAAQSLLKEDSVDKITWALLSYGKARRQMQKDTFLKEPQAQLLQKTFGNKFLTPDYTTISKHKHNYKITDELYEYLLNIQALAHNNQAADFFRALTPALAMLFEDALRNSFSGLNNDSIYQHTKGAFGTIELKDLPEVRSYVYDYLGLNTNRGILLNTIGLLGTYRGCHDKNVPINSRFNSETIKEIYNTMAYFRVIEDAIRNQLAHNIISSQQFDSKVLKTVSARYPKLDGSLWSAGQLLIDLQDLNKLMANLKRLSQLIYPGSQHALTYLDYQELNHQIAEYIDGTKKY</sequence>
<feature type="domain" description="Csm6 HEPN" evidence="1">
    <location>
        <begin position="288"/>
        <end position="432"/>
    </location>
</feature>
<evidence type="ECO:0000313" key="3">
    <source>
        <dbReference type="EMBL" id="NME42573.1"/>
    </source>
</evidence>
<dbReference type="InterPro" id="IPR013489">
    <property type="entry name" value="CRISPR-assoc_prot_Csm6"/>
</dbReference>
<evidence type="ECO:0000259" key="2">
    <source>
        <dbReference type="Pfam" id="PF22208"/>
    </source>
</evidence>
<dbReference type="InterPro" id="IPR053955">
    <property type="entry name" value="Csm6_CARF"/>
</dbReference>
<dbReference type="Pfam" id="PF22208">
    <property type="entry name" value="Cas_Csm6_CARF"/>
    <property type="match status" value="1"/>
</dbReference>
<evidence type="ECO:0008006" key="5">
    <source>
        <dbReference type="Google" id="ProtNLM"/>
    </source>
</evidence>
<feature type="domain" description="Csm6 CARF" evidence="2">
    <location>
        <begin position="88"/>
        <end position="168"/>
    </location>
</feature>
<organism evidence="3 4">
    <name type="scientific">Ligilactobacillus agilis</name>
    <dbReference type="NCBI Taxonomy" id="1601"/>
    <lineage>
        <taxon>Bacteria</taxon>
        <taxon>Bacillati</taxon>
        <taxon>Bacillota</taxon>
        <taxon>Bacilli</taxon>
        <taxon>Lactobacillales</taxon>
        <taxon>Lactobacillaceae</taxon>
        <taxon>Ligilactobacillus</taxon>
    </lineage>
</organism>
<dbReference type="AlphaFoldDB" id="A0A848C551"/>
<dbReference type="InterPro" id="IPR053941">
    <property type="entry name" value="Csm6_HEPN"/>
</dbReference>